<dbReference type="AlphaFoldDB" id="A0A2U2PE10"/>
<comment type="caution">
    <text evidence="1">The sequence shown here is derived from an EMBL/GenBank/DDBJ whole genome shotgun (WGS) entry which is preliminary data.</text>
</comment>
<protein>
    <submittedName>
        <fullName evidence="1">Uncharacterized protein</fullName>
    </submittedName>
</protein>
<name>A0A2U2PE10_9SPHI</name>
<reference evidence="1 2" key="1">
    <citation type="submission" date="2018-04" db="EMBL/GenBank/DDBJ databases">
        <title>Pedobacter chongqingensis sp. nov., isolated from a rottenly hemp rope.</title>
        <authorList>
            <person name="Cai Y."/>
        </authorList>
    </citation>
    <scope>NUCLEOTIDE SEQUENCE [LARGE SCALE GENOMIC DNA]</scope>
    <source>
        <strain evidence="1 2">FJ4-8</strain>
    </source>
</reference>
<dbReference type="Proteomes" id="UP000245647">
    <property type="component" value="Unassembled WGS sequence"/>
</dbReference>
<evidence type="ECO:0000313" key="1">
    <source>
        <dbReference type="EMBL" id="PWG79544.1"/>
    </source>
</evidence>
<accession>A0A2U2PE10</accession>
<keyword evidence="2" id="KW-1185">Reference proteome</keyword>
<dbReference type="EMBL" id="QEAS01000013">
    <property type="protein sequence ID" value="PWG79544.1"/>
    <property type="molecule type" value="Genomic_DNA"/>
</dbReference>
<proteinExistence type="predicted"/>
<evidence type="ECO:0000313" key="2">
    <source>
        <dbReference type="Proteomes" id="UP000245647"/>
    </source>
</evidence>
<gene>
    <name evidence="1" type="ORF">DDR33_15855</name>
</gene>
<organism evidence="1 2">
    <name type="scientific">Pararcticibacter amylolyticus</name>
    <dbReference type="NCBI Taxonomy" id="2173175"/>
    <lineage>
        <taxon>Bacteria</taxon>
        <taxon>Pseudomonadati</taxon>
        <taxon>Bacteroidota</taxon>
        <taxon>Sphingobacteriia</taxon>
        <taxon>Sphingobacteriales</taxon>
        <taxon>Sphingobacteriaceae</taxon>
        <taxon>Pararcticibacter</taxon>
    </lineage>
</organism>
<sequence length="74" mass="8146">MTAVILYQIKALYLTRTLRSRKKQTLHSSNRQYGFSVFSAAVCKKTGKLGLQSQAEKLTGTQGPTQTVTAQQAL</sequence>